<evidence type="ECO:0000313" key="4">
    <source>
        <dbReference type="Proteomes" id="UP000185487"/>
    </source>
</evidence>
<dbReference type="Proteomes" id="UP000199140">
    <property type="component" value="Unassembled WGS sequence"/>
</dbReference>
<dbReference type="InterPro" id="IPR009875">
    <property type="entry name" value="PilZ_domain"/>
</dbReference>
<sequence length="96" mass="10770">MSRTARPYSALAERRATERKPTALLAFAQQRDGARYPCQVRNISDRGAMLEFLGQQAALLENSFDLVLTSSETRHAVRLIWRTEQTVGVAFSPDSD</sequence>
<dbReference type="RefSeq" id="WP_075381441.1">
    <property type="nucleotide sequence ID" value="NZ_CP015367.1"/>
</dbReference>
<evidence type="ECO:0000259" key="1">
    <source>
        <dbReference type="Pfam" id="PF07238"/>
    </source>
</evidence>
<evidence type="ECO:0000313" key="3">
    <source>
        <dbReference type="EMBL" id="SFG96569.1"/>
    </source>
</evidence>
<dbReference type="Proteomes" id="UP000185487">
    <property type="component" value="Chromosome"/>
</dbReference>
<feature type="domain" description="PilZ" evidence="1">
    <location>
        <begin position="13"/>
        <end position="94"/>
    </location>
</feature>
<reference evidence="2 4" key="1">
    <citation type="submission" date="2016-04" db="EMBL/GenBank/DDBJ databases">
        <title>Complete genome sequencing and analysis of CBMB27, Methylobacterium phyllosphaerae isolated from leaf tissues of rice (Oryza sativa L.).</title>
        <authorList>
            <person name="Lee Y."/>
            <person name="Hwangbo K."/>
            <person name="Chung H."/>
            <person name="Yoo J."/>
            <person name="Kim K.Y."/>
            <person name="Sa T.M."/>
            <person name="Um Y."/>
            <person name="Madhaiyan M."/>
        </authorList>
    </citation>
    <scope>NUCLEOTIDE SEQUENCE [LARGE SCALE GENOMIC DNA]</scope>
    <source>
        <strain evidence="2 4">CBMB27</strain>
    </source>
</reference>
<dbReference type="EMBL" id="CP015367">
    <property type="protein sequence ID" value="APT34208.1"/>
    <property type="molecule type" value="Genomic_DNA"/>
</dbReference>
<name>A0AAE8HS60_9HYPH</name>
<protein>
    <submittedName>
        <fullName evidence="3">PilZ domain-containing protein</fullName>
    </submittedName>
</protein>
<organism evidence="3 5">
    <name type="scientific">Methylobacterium phyllosphaerae</name>
    <dbReference type="NCBI Taxonomy" id="418223"/>
    <lineage>
        <taxon>Bacteria</taxon>
        <taxon>Pseudomonadati</taxon>
        <taxon>Pseudomonadota</taxon>
        <taxon>Alphaproteobacteria</taxon>
        <taxon>Hyphomicrobiales</taxon>
        <taxon>Methylobacteriaceae</taxon>
        <taxon>Methylobacterium</taxon>
    </lineage>
</organism>
<dbReference type="EMBL" id="FOPK01000011">
    <property type="protein sequence ID" value="SFG96569.1"/>
    <property type="molecule type" value="Genomic_DNA"/>
</dbReference>
<accession>A0AAE8HS60</accession>
<gene>
    <name evidence="2" type="ORF">MCBMB27_04917</name>
    <name evidence="3" type="ORF">SAMN05192567_11130</name>
</gene>
<dbReference type="Gene3D" id="2.40.10.220">
    <property type="entry name" value="predicted glycosyltransferase like domains"/>
    <property type="match status" value="1"/>
</dbReference>
<evidence type="ECO:0000313" key="5">
    <source>
        <dbReference type="Proteomes" id="UP000199140"/>
    </source>
</evidence>
<dbReference type="SUPFAM" id="SSF141371">
    <property type="entry name" value="PilZ domain-like"/>
    <property type="match status" value="1"/>
</dbReference>
<dbReference type="KEGG" id="mphy:MCBMB27_04917"/>
<dbReference type="Pfam" id="PF07238">
    <property type="entry name" value="PilZ"/>
    <property type="match status" value="1"/>
</dbReference>
<keyword evidence="4" id="KW-1185">Reference proteome</keyword>
<evidence type="ECO:0000313" key="2">
    <source>
        <dbReference type="EMBL" id="APT34208.1"/>
    </source>
</evidence>
<reference evidence="3 5" key="2">
    <citation type="submission" date="2016-10" db="EMBL/GenBank/DDBJ databases">
        <authorList>
            <person name="Varghese N."/>
            <person name="Submissions S."/>
        </authorList>
    </citation>
    <scope>NUCLEOTIDE SEQUENCE [LARGE SCALE GENOMIC DNA]</scope>
    <source>
        <strain evidence="3 5">CBMB27</strain>
    </source>
</reference>
<dbReference type="AlphaFoldDB" id="A0AAE8HS60"/>
<proteinExistence type="predicted"/>
<dbReference type="GO" id="GO:0035438">
    <property type="term" value="F:cyclic-di-GMP binding"/>
    <property type="evidence" value="ECO:0007669"/>
    <property type="project" value="InterPro"/>
</dbReference>